<dbReference type="AlphaFoldDB" id="A0A8X6P4M6"/>
<proteinExistence type="predicted"/>
<protein>
    <submittedName>
        <fullName evidence="1">Uncharacterized protein</fullName>
    </submittedName>
</protein>
<accession>A0A8X6P4M6</accession>
<comment type="caution">
    <text evidence="1">The sequence shown here is derived from an EMBL/GenBank/DDBJ whole genome shotgun (WGS) entry which is preliminary data.</text>
</comment>
<keyword evidence="2" id="KW-1185">Reference proteome</keyword>
<evidence type="ECO:0000313" key="2">
    <source>
        <dbReference type="Proteomes" id="UP000887013"/>
    </source>
</evidence>
<reference evidence="1" key="1">
    <citation type="submission" date="2020-08" db="EMBL/GenBank/DDBJ databases">
        <title>Multicomponent nature underlies the extraordinary mechanical properties of spider dragline silk.</title>
        <authorList>
            <person name="Kono N."/>
            <person name="Nakamura H."/>
            <person name="Mori M."/>
            <person name="Yoshida Y."/>
            <person name="Ohtoshi R."/>
            <person name="Malay A.D."/>
            <person name="Moran D.A.P."/>
            <person name="Tomita M."/>
            <person name="Numata K."/>
            <person name="Arakawa K."/>
        </authorList>
    </citation>
    <scope>NUCLEOTIDE SEQUENCE</scope>
</reference>
<name>A0A8X6P4M6_NEPPI</name>
<sequence length="60" mass="6790">METTTNEIEEEMKNLCLSMSSNVLKNDIGERICLPIENSQVVNSDRSNALPLQKIDDLDH</sequence>
<evidence type="ECO:0000313" key="1">
    <source>
        <dbReference type="EMBL" id="GFT46259.1"/>
    </source>
</evidence>
<gene>
    <name evidence="1" type="ORF">NPIL_642591</name>
</gene>
<dbReference type="Proteomes" id="UP000887013">
    <property type="component" value="Unassembled WGS sequence"/>
</dbReference>
<organism evidence="1 2">
    <name type="scientific">Nephila pilipes</name>
    <name type="common">Giant wood spider</name>
    <name type="synonym">Nephila maculata</name>
    <dbReference type="NCBI Taxonomy" id="299642"/>
    <lineage>
        <taxon>Eukaryota</taxon>
        <taxon>Metazoa</taxon>
        <taxon>Ecdysozoa</taxon>
        <taxon>Arthropoda</taxon>
        <taxon>Chelicerata</taxon>
        <taxon>Arachnida</taxon>
        <taxon>Araneae</taxon>
        <taxon>Araneomorphae</taxon>
        <taxon>Entelegynae</taxon>
        <taxon>Araneoidea</taxon>
        <taxon>Nephilidae</taxon>
        <taxon>Nephila</taxon>
    </lineage>
</organism>
<feature type="non-terminal residue" evidence="1">
    <location>
        <position position="60"/>
    </location>
</feature>
<dbReference type="EMBL" id="BMAW01064654">
    <property type="protein sequence ID" value="GFT46259.1"/>
    <property type="molecule type" value="Genomic_DNA"/>
</dbReference>